<protein>
    <submittedName>
        <fullName evidence="1">Uncharacterized protein</fullName>
    </submittedName>
</protein>
<accession>A0A2P2NJB8</accession>
<dbReference type="EMBL" id="GGEC01062102">
    <property type="protein sequence ID" value="MBX42586.1"/>
    <property type="molecule type" value="Transcribed_RNA"/>
</dbReference>
<dbReference type="AlphaFoldDB" id="A0A2P2NJB8"/>
<evidence type="ECO:0000313" key="1">
    <source>
        <dbReference type="EMBL" id="MBX42586.1"/>
    </source>
</evidence>
<name>A0A2P2NJB8_RHIMU</name>
<reference evidence="1" key="1">
    <citation type="submission" date="2018-02" db="EMBL/GenBank/DDBJ databases">
        <title>Rhizophora mucronata_Transcriptome.</title>
        <authorList>
            <person name="Meera S.P."/>
            <person name="Sreeshan A."/>
            <person name="Augustine A."/>
        </authorList>
    </citation>
    <scope>NUCLEOTIDE SEQUENCE</scope>
    <source>
        <tissue evidence="1">Leaf</tissue>
    </source>
</reference>
<organism evidence="1">
    <name type="scientific">Rhizophora mucronata</name>
    <name type="common">Asiatic mangrove</name>
    <dbReference type="NCBI Taxonomy" id="61149"/>
    <lineage>
        <taxon>Eukaryota</taxon>
        <taxon>Viridiplantae</taxon>
        <taxon>Streptophyta</taxon>
        <taxon>Embryophyta</taxon>
        <taxon>Tracheophyta</taxon>
        <taxon>Spermatophyta</taxon>
        <taxon>Magnoliopsida</taxon>
        <taxon>eudicotyledons</taxon>
        <taxon>Gunneridae</taxon>
        <taxon>Pentapetalae</taxon>
        <taxon>rosids</taxon>
        <taxon>fabids</taxon>
        <taxon>Malpighiales</taxon>
        <taxon>Rhizophoraceae</taxon>
        <taxon>Rhizophora</taxon>
    </lineage>
</organism>
<proteinExistence type="predicted"/>
<sequence length="33" mass="3581">MLVTHKKATSDSMYGKALDFKFSDATSTKVSGQ</sequence>